<evidence type="ECO:0000256" key="1">
    <source>
        <dbReference type="SAM" id="MobiDB-lite"/>
    </source>
</evidence>
<reference evidence="2 3" key="1">
    <citation type="submission" date="2021-04" db="EMBL/GenBank/DDBJ databases">
        <authorList>
            <person name="Bliznina A."/>
        </authorList>
    </citation>
    <scope>NUCLEOTIDE SEQUENCE [LARGE SCALE GENOMIC DNA]</scope>
</reference>
<protein>
    <submittedName>
        <fullName evidence="2">Oidioi.mRNA.OKI2018_I69.XSR.g13535.t1.cds</fullName>
    </submittedName>
</protein>
<dbReference type="Proteomes" id="UP001158576">
    <property type="component" value="Chromosome XSR"/>
</dbReference>
<name>A0ABN7S8V1_OIKDI</name>
<evidence type="ECO:0000313" key="3">
    <source>
        <dbReference type="Proteomes" id="UP001158576"/>
    </source>
</evidence>
<keyword evidence="3" id="KW-1185">Reference proteome</keyword>
<proteinExistence type="predicted"/>
<gene>
    <name evidence="2" type="ORF">OKIOD_LOCUS5093</name>
</gene>
<dbReference type="EMBL" id="OU015569">
    <property type="protein sequence ID" value="CAG5094413.1"/>
    <property type="molecule type" value="Genomic_DNA"/>
</dbReference>
<accession>A0ABN7S8V1</accession>
<feature type="region of interest" description="Disordered" evidence="1">
    <location>
        <begin position="1"/>
        <end position="65"/>
    </location>
</feature>
<sequence>MPEPAKPPRKGSSKNCSKESSEATQPAGAASPFQRAQHRTSFSMSRSNKLDSPKMNKKNLREFDGTESAKQYDVGLLRRGSVRLKRAFSQKKTVHLDAPVSGWCKFKSLFGVTKHVSTIPGHSDYLAYRTTSQLKKIESSY</sequence>
<evidence type="ECO:0000313" key="2">
    <source>
        <dbReference type="EMBL" id="CAG5094413.1"/>
    </source>
</evidence>
<feature type="compositionally biased region" description="Basic and acidic residues" evidence="1">
    <location>
        <begin position="48"/>
        <end position="64"/>
    </location>
</feature>
<organism evidence="2 3">
    <name type="scientific">Oikopleura dioica</name>
    <name type="common">Tunicate</name>
    <dbReference type="NCBI Taxonomy" id="34765"/>
    <lineage>
        <taxon>Eukaryota</taxon>
        <taxon>Metazoa</taxon>
        <taxon>Chordata</taxon>
        <taxon>Tunicata</taxon>
        <taxon>Appendicularia</taxon>
        <taxon>Copelata</taxon>
        <taxon>Oikopleuridae</taxon>
        <taxon>Oikopleura</taxon>
    </lineage>
</organism>